<accession>A0A848LZK1</accession>
<comment type="caution">
    <text evidence="2">The sequence shown here is derived from an EMBL/GenBank/DDBJ whole genome shotgun (WGS) entry which is preliminary data.</text>
</comment>
<dbReference type="AlphaFoldDB" id="A0A848LZK1"/>
<dbReference type="Proteomes" id="UP000518300">
    <property type="component" value="Unassembled WGS sequence"/>
</dbReference>
<evidence type="ECO:0000313" key="3">
    <source>
        <dbReference type="Proteomes" id="UP000518300"/>
    </source>
</evidence>
<sequence length="175" mass="20214">MAFLDETGHTFRARLGTTWAPVGQVRVLKRLSKRREVSSIVLLTAPQGRERPRVFARHFVGAVHDKDVIAALRYFRRRIGRPLVIIWDRLQAHRSKAVTAWLQRHAKDFRVEWLPPYAPDLNPEEGCNGMVKEAMLNAAPPAISDLMRLARREFRALQHRPDVLRSFFEHAGLHV</sequence>
<dbReference type="GO" id="GO:0003676">
    <property type="term" value="F:nucleic acid binding"/>
    <property type="evidence" value="ECO:0007669"/>
    <property type="project" value="InterPro"/>
</dbReference>
<reference evidence="2 3" key="1">
    <citation type="submission" date="2020-04" db="EMBL/GenBank/DDBJ databases">
        <title>Draft genome of Pyxidicoccus fallax type strain.</title>
        <authorList>
            <person name="Whitworth D.E."/>
        </authorList>
    </citation>
    <scope>NUCLEOTIDE SEQUENCE [LARGE SCALE GENOMIC DNA]</scope>
    <source>
        <strain evidence="2 3">DSM 14698</strain>
    </source>
</reference>
<organism evidence="2 3">
    <name type="scientific">Pyxidicoccus fallax</name>
    <dbReference type="NCBI Taxonomy" id="394095"/>
    <lineage>
        <taxon>Bacteria</taxon>
        <taxon>Pseudomonadati</taxon>
        <taxon>Myxococcota</taxon>
        <taxon>Myxococcia</taxon>
        <taxon>Myxococcales</taxon>
        <taxon>Cystobacterineae</taxon>
        <taxon>Myxococcaceae</taxon>
        <taxon>Pyxidicoccus</taxon>
    </lineage>
</organism>
<keyword evidence="3" id="KW-1185">Reference proteome</keyword>
<dbReference type="InterPro" id="IPR036397">
    <property type="entry name" value="RNaseH_sf"/>
</dbReference>
<name>A0A848LZK1_9BACT</name>
<dbReference type="InterPro" id="IPR038717">
    <property type="entry name" value="Tc1-like_DDE_dom"/>
</dbReference>
<proteinExistence type="predicted"/>
<dbReference type="Pfam" id="PF13358">
    <property type="entry name" value="DDE_3"/>
    <property type="match status" value="1"/>
</dbReference>
<gene>
    <name evidence="2" type="ORF">HG543_53740</name>
</gene>
<feature type="domain" description="Tc1-like transposase DDE" evidence="1">
    <location>
        <begin position="2"/>
        <end position="141"/>
    </location>
</feature>
<dbReference type="Gene3D" id="3.30.420.10">
    <property type="entry name" value="Ribonuclease H-like superfamily/Ribonuclease H"/>
    <property type="match status" value="1"/>
</dbReference>
<dbReference type="EMBL" id="JABBJJ010000715">
    <property type="protein sequence ID" value="NMO23658.1"/>
    <property type="molecule type" value="Genomic_DNA"/>
</dbReference>
<evidence type="ECO:0000259" key="1">
    <source>
        <dbReference type="Pfam" id="PF13358"/>
    </source>
</evidence>
<protein>
    <submittedName>
        <fullName evidence="2">Transposase</fullName>
    </submittedName>
</protein>
<evidence type="ECO:0000313" key="2">
    <source>
        <dbReference type="EMBL" id="NMO23658.1"/>
    </source>
</evidence>